<accession>A0A3D8LDC4</accession>
<dbReference type="InterPro" id="IPR023027">
    <property type="entry name" value="Mannitol_DH_CS"/>
</dbReference>
<proteinExistence type="predicted"/>
<evidence type="ECO:0000259" key="4">
    <source>
        <dbReference type="Pfam" id="PF08125"/>
    </source>
</evidence>
<evidence type="ECO:0000256" key="2">
    <source>
        <dbReference type="ARBA" id="ARBA00023027"/>
    </source>
</evidence>
<organism evidence="5 6">
    <name type="scientific">Pontibacter diazotrophicus</name>
    <dbReference type="NCBI Taxonomy" id="1400979"/>
    <lineage>
        <taxon>Bacteria</taxon>
        <taxon>Pseudomonadati</taxon>
        <taxon>Bacteroidota</taxon>
        <taxon>Cytophagia</taxon>
        <taxon>Cytophagales</taxon>
        <taxon>Hymenobacteraceae</taxon>
        <taxon>Pontibacter</taxon>
    </lineage>
</organism>
<dbReference type="Pfam" id="PF08125">
    <property type="entry name" value="Mannitol_dh_C"/>
    <property type="match status" value="1"/>
</dbReference>
<dbReference type="RefSeq" id="WP_115565460.1">
    <property type="nucleotide sequence ID" value="NZ_QRGR01000009.1"/>
</dbReference>
<dbReference type="InterPro" id="IPR013131">
    <property type="entry name" value="Mannitol_DH_N"/>
</dbReference>
<dbReference type="GO" id="GO:0009026">
    <property type="term" value="F:tagaturonate reductase activity"/>
    <property type="evidence" value="ECO:0007669"/>
    <property type="project" value="TreeGrafter"/>
</dbReference>
<dbReference type="NCBIfam" id="NF002969">
    <property type="entry name" value="PRK03643.1"/>
    <property type="match status" value="1"/>
</dbReference>
<dbReference type="SUPFAM" id="SSF48179">
    <property type="entry name" value="6-phosphogluconate dehydrogenase C-terminal domain-like"/>
    <property type="match status" value="1"/>
</dbReference>
<dbReference type="Proteomes" id="UP000256708">
    <property type="component" value="Unassembled WGS sequence"/>
</dbReference>
<dbReference type="InterPro" id="IPR013328">
    <property type="entry name" value="6PGD_dom2"/>
</dbReference>
<protein>
    <submittedName>
        <fullName evidence="5">Tagaturonate reductase</fullName>
    </submittedName>
</protein>
<dbReference type="OrthoDB" id="9768714at2"/>
<dbReference type="GO" id="GO:0005829">
    <property type="term" value="C:cytosol"/>
    <property type="evidence" value="ECO:0007669"/>
    <property type="project" value="TreeGrafter"/>
</dbReference>
<dbReference type="Gene3D" id="3.40.50.720">
    <property type="entry name" value="NAD(P)-binding Rossmann-like Domain"/>
    <property type="match status" value="1"/>
</dbReference>
<keyword evidence="2" id="KW-0520">NAD</keyword>
<dbReference type="PROSITE" id="PS00974">
    <property type="entry name" value="MANNITOL_DHGENASE"/>
    <property type="match status" value="1"/>
</dbReference>
<comment type="caution">
    <text evidence="5">The sequence shown here is derived from an EMBL/GenBank/DDBJ whole genome shotgun (WGS) entry which is preliminary data.</text>
</comment>
<dbReference type="GO" id="GO:0019592">
    <property type="term" value="P:mannitol catabolic process"/>
    <property type="evidence" value="ECO:0007669"/>
    <property type="project" value="TreeGrafter"/>
</dbReference>
<keyword evidence="1" id="KW-0560">Oxidoreductase</keyword>
<evidence type="ECO:0000256" key="1">
    <source>
        <dbReference type="ARBA" id="ARBA00023002"/>
    </source>
</evidence>
<evidence type="ECO:0000313" key="5">
    <source>
        <dbReference type="EMBL" id="RDV15441.1"/>
    </source>
</evidence>
<dbReference type="GO" id="GO:0019698">
    <property type="term" value="P:D-galacturonate catabolic process"/>
    <property type="evidence" value="ECO:0007669"/>
    <property type="project" value="TreeGrafter"/>
</dbReference>
<dbReference type="SUPFAM" id="SSF51735">
    <property type="entry name" value="NAD(P)-binding Rossmann-fold domains"/>
    <property type="match status" value="1"/>
</dbReference>
<dbReference type="Pfam" id="PF01232">
    <property type="entry name" value="Mannitol_dh"/>
    <property type="match status" value="1"/>
</dbReference>
<dbReference type="PANTHER" id="PTHR30524">
    <property type="entry name" value="MANNITOL-1-PHOSPHATE 5-DEHYDROGENASE"/>
    <property type="match status" value="1"/>
</dbReference>
<name>A0A3D8LDC4_9BACT</name>
<reference evidence="6" key="1">
    <citation type="submission" date="2018-08" db="EMBL/GenBank/DDBJ databases">
        <authorList>
            <person name="Liu Z.-W."/>
            <person name="Du Z.-J."/>
        </authorList>
    </citation>
    <scope>NUCLEOTIDE SEQUENCE [LARGE SCALE GENOMIC DNA]</scope>
    <source>
        <strain evidence="6">H4X</strain>
    </source>
</reference>
<evidence type="ECO:0000259" key="3">
    <source>
        <dbReference type="Pfam" id="PF01232"/>
    </source>
</evidence>
<dbReference type="Gene3D" id="1.10.1040.10">
    <property type="entry name" value="N-(1-d-carboxylethyl)-l-norvaline Dehydrogenase, domain 2"/>
    <property type="match status" value="1"/>
</dbReference>
<keyword evidence="6" id="KW-1185">Reference proteome</keyword>
<dbReference type="GO" id="GO:0008926">
    <property type="term" value="F:mannitol-1-phosphate 5-dehydrogenase activity"/>
    <property type="evidence" value="ECO:0007669"/>
    <property type="project" value="TreeGrafter"/>
</dbReference>
<evidence type="ECO:0000313" key="6">
    <source>
        <dbReference type="Proteomes" id="UP000256708"/>
    </source>
</evidence>
<feature type="domain" description="Mannitol dehydrogenase N-terminal" evidence="3">
    <location>
        <begin position="18"/>
        <end position="261"/>
    </location>
</feature>
<dbReference type="InterPro" id="IPR036291">
    <property type="entry name" value="NAD(P)-bd_dom_sf"/>
</dbReference>
<dbReference type="AlphaFoldDB" id="A0A3D8LDC4"/>
<dbReference type="InterPro" id="IPR013118">
    <property type="entry name" value="Mannitol_DH_C"/>
</dbReference>
<gene>
    <name evidence="5" type="ORF">DXT99_09680</name>
</gene>
<dbReference type="EMBL" id="QRGR01000009">
    <property type="protein sequence ID" value="RDV15441.1"/>
    <property type="molecule type" value="Genomic_DNA"/>
</dbReference>
<feature type="domain" description="Mannitol dehydrogenase C-terminal" evidence="4">
    <location>
        <begin position="275"/>
        <end position="467"/>
    </location>
</feature>
<dbReference type="PANTHER" id="PTHR30524:SF0">
    <property type="entry name" value="ALTRONATE OXIDOREDUCTASE-RELATED"/>
    <property type="match status" value="1"/>
</dbReference>
<dbReference type="InterPro" id="IPR008927">
    <property type="entry name" value="6-PGluconate_DH-like_C_sf"/>
</dbReference>
<sequence>MKPLNRQTAGITVQRPVKVLQYGEGNFLRGFVDWMIDVLNEKTDFNGAVDVVQPRDRHRTTIKALKQQDGLFHVLLNGIKGGKPTQEKRLISCIASALNPYDDYAAYLKRGENPDLQFIFSNTTEAGIAYDENDKSARTISTSFPGKLTALLYHRFQHFKGAPDKGLTVIPTELIEKNGEALKHIVLQYASTWNLPEDFSSWVNDSIIFCNTLVDRIVPGYPQETIKEVQEELGYEDQLVVTAEPYHLLVIEAPASVKKALPTEEAGLQVKFVSDLTPYRTSKVRILNGAHTTLVPVAYLHGLRTVREAVEDEHTGKFIREAISEEIIPTLDLPKEELEQFANDVIERFQNPFIRHELIAIALNAVSKYKVRVLPSVLEYHKRTGKLPERLLHSLAALILFYKGEWAGKNILLNDAPEVLSFFRETWLQHDAPEVVEAVLSNTNLWDTDLTKIEGLTALVTEQVKHLQQSEHTVTSN</sequence>